<dbReference type="GO" id="GO:0008777">
    <property type="term" value="F:acetylornithine deacetylase activity"/>
    <property type="evidence" value="ECO:0007669"/>
    <property type="project" value="TreeGrafter"/>
</dbReference>
<dbReference type="PANTHER" id="PTHR43808:SF31">
    <property type="entry name" value="N-ACETYL-L-CITRULLINE DEACETYLASE"/>
    <property type="match status" value="1"/>
</dbReference>
<evidence type="ECO:0000313" key="5">
    <source>
        <dbReference type="EMBL" id="EPX63478.1"/>
    </source>
</evidence>
<dbReference type="Proteomes" id="UP000011682">
    <property type="component" value="Unassembled WGS sequence"/>
</dbReference>
<dbReference type="SUPFAM" id="SSF53187">
    <property type="entry name" value="Zn-dependent exopeptidases"/>
    <property type="match status" value="1"/>
</dbReference>
<evidence type="ECO:0008006" key="7">
    <source>
        <dbReference type="Google" id="ProtNLM"/>
    </source>
</evidence>
<dbReference type="eggNOG" id="COG0624">
    <property type="taxonomic scope" value="Bacteria"/>
</dbReference>
<evidence type="ECO:0000313" key="6">
    <source>
        <dbReference type="Proteomes" id="UP000011682"/>
    </source>
</evidence>
<comment type="caution">
    <text evidence="5">The sequence shown here is derived from an EMBL/GenBank/DDBJ whole genome shotgun (WGS) entry which is preliminary data.</text>
</comment>
<proteinExistence type="predicted"/>
<protein>
    <recommendedName>
        <fullName evidence="7">Dipeptidase</fullName>
    </recommendedName>
</protein>
<dbReference type="GO" id="GO:0006526">
    <property type="term" value="P:L-arginine biosynthetic process"/>
    <property type="evidence" value="ECO:0007669"/>
    <property type="project" value="TreeGrafter"/>
</dbReference>
<dbReference type="Pfam" id="PF01546">
    <property type="entry name" value="Peptidase_M20"/>
    <property type="match status" value="1"/>
</dbReference>
<gene>
    <name evidence="5" type="ORF">D187_005884</name>
</gene>
<dbReference type="Gene3D" id="3.40.630.10">
    <property type="entry name" value="Zn peptidases"/>
    <property type="match status" value="1"/>
</dbReference>
<keyword evidence="4" id="KW-0175">Coiled coil</keyword>
<feature type="coiled-coil region" evidence="4">
    <location>
        <begin position="37"/>
        <end position="64"/>
    </location>
</feature>
<keyword evidence="3" id="KW-0170">Cobalt</keyword>
<keyword evidence="6" id="KW-1185">Reference proteome</keyword>
<evidence type="ECO:0000256" key="2">
    <source>
        <dbReference type="ARBA" id="ARBA00022833"/>
    </source>
</evidence>
<evidence type="ECO:0000256" key="1">
    <source>
        <dbReference type="ARBA" id="ARBA00022801"/>
    </source>
</evidence>
<name>S9R3K6_CYSF2</name>
<reference evidence="5" key="1">
    <citation type="submission" date="2013-05" db="EMBL/GenBank/DDBJ databases">
        <title>Genome assembly of Cystobacter fuscus DSM 2262.</title>
        <authorList>
            <person name="Sharma G."/>
            <person name="Khatri I."/>
            <person name="Kaur C."/>
            <person name="Mayilraj S."/>
            <person name="Subramanian S."/>
        </authorList>
    </citation>
    <scope>NUCLEOTIDE SEQUENCE [LARGE SCALE GENOMIC DNA]</scope>
    <source>
        <strain evidence="5">DSM 2262</strain>
    </source>
</reference>
<evidence type="ECO:0000256" key="3">
    <source>
        <dbReference type="ARBA" id="ARBA00023285"/>
    </source>
</evidence>
<dbReference type="AlphaFoldDB" id="S9R3K6"/>
<dbReference type="PROSITE" id="PS00758">
    <property type="entry name" value="ARGE_DAPE_CPG2_1"/>
    <property type="match status" value="1"/>
</dbReference>
<evidence type="ECO:0000256" key="4">
    <source>
        <dbReference type="SAM" id="Coils"/>
    </source>
</evidence>
<accession>S9R3K6</accession>
<keyword evidence="2" id="KW-0862">Zinc</keyword>
<dbReference type="PANTHER" id="PTHR43808">
    <property type="entry name" value="ACETYLORNITHINE DEACETYLASE"/>
    <property type="match status" value="1"/>
</dbReference>
<sequence length="574" mass="62767">MSNDGLEQLQRYIDERLFDDLSKFVAVQTYRGADLSEAQVVANIQQLQQELQLQTEQFNATQQVHKLVPFEWKKTINGREYWLFGVRVGSGPRRVALSSHLDTVPAGNQDSWAPFTLVKEQRLYLGSEQEFYVGRGSIDDKGPALVAFNVLKAVARQFDGDPRLDRVTLEVLFDTSEETDMAMPYYLEDKPEENPNLGVIFDGIWCVRAEKGMERPVFTIKRGTAAPTGVWIESLNTPQGPVNQIADSATAVIRSDSPRALQNFAQQVASLYQGHGFDDPAYRRAQLTVDTSGLANNRLVLTTKVSGAQHASTPDENREGGANPLVSLANFLSSQVGNPLARNEISEMARFITWSWGTQVFGEHHPDLLLSNDAVFTAGNGTTYAVTRFYTDPAGAPDIAARVEVDVRYALGHNSVAWDGKTEGLVGVKGTPSRFPGIFTRLLGQFPAEAGYTLAFQTTTLFPPDVRLTTGDTFQRVSSAYEQLLGEQCPTLAVGGATNAKGNTHLIAAGALFTKKLGPPINFHGINEGAPVGDLRKSANILYNLLTDEVEGAAKASSTVPPLFTPMRVTPDFH</sequence>
<dbReference type="InterPro" id="IPR050072">
    <property type="entry name" value="Peptidase_M20A"/>
</dbReference>
<dbReference type="EMBL" id="ANAH02000005">
    <property type="protein sequence ID" value="EPX63478.1"/>
    <property type="molecule type" value="Genomic_DNA"/>
</dbReference>
<dbReference type="RefSeq" id="WP_020917891.1">
    <property type="nucleotide sequence ID" value="NZ_ANAH02000005.1"/>
</dbReference>
<dbReference type="InterPro" id="IPR002933">
    <property type="entry name" value="Peptidase_M20"/>
</dbReference>
<keyword evidence="1" id="KW-0378">Hydrolase</keyword>
<organism evidence="5 6">
    <name type="scientific">Cystobacter fuscus (strain ATCC 25194 / DSM 2262 / NBRC 100088 / M29)</name>
    <dbReference type="NCBI Taxonomy" id="1242864"/>
    <lineage>
        <taxon>Bacteria</taxon>
        <taxon>Pseudomonadati</taxon>
        <taxon>Myxococcota</taxon>
        <taxon>Myxococcia</taxon>
        <taxon>Myxococcales</taxon>
        <taxon>Cystobacterineae</taxon>
        <taxon>Archangiaceae</taxon>
        <taxon>Cystobacter</taxon>
    </lineage>
</organism>
<dbReference type="InterPro" id="IPR001261">
    <property type="entry name" value="ArgE/DapE_CS"/>
</dbReference>